<keyword evidence="7" id="KW-1185">Reference proteome</keyword>
<reference evidence="6 7" key="1">
    <citation type="submission" date="2023-04" db="EMBL/GenBank/DDBJ databases">
        <title>Genome of Basidiobolus ranarum AG-B5.</title>
        <authorList>
            <person name="Stajich J.E."/>
            <person name="Carter-House D."/>
            <person name="Gryganskyi A."/>
        </authorList>
    </citation>
    <scope>NUCLEOTIDE SEQUENCE [LARGE SCALE GENOMIC DNA]</scope>
    <source>
        <strain evidence="6 7">AG-B5</strain>
    </source>
</reference>
<name>A0ABR2VYW4_9FUNG</name>
<gene>
    <name evidence="6" type="ORF">K7432_008504</name>
</gene>
<organism evidence="6 7">
    <name type="scientific">Basidiobolus ranarum</name>
    <dbReference type="NCBI Taxonomy" id="34480"/>
    <lineage>
        <taxon>Eukaryota</taxon>
        <taxon>Fungi</taxon>
        <taxon>Fungi incertae sedis</taxon>
        <taxon>Zoopagomycota</taxon>
        <taxon>Entomophthoromycotina</taxon>
        <taxon>Basidiobolomycetes</taxon>
        <taxon>Basidiobolales</taxon>
        <taxon>Basidiobolaceae</taxon>
        <taxon>Basidiobolus</taxon>
    </lineage>
</organism>
<dbReference type="InterPro" id="IPR038491">
    <property type="entry name" value="Velvet_dom_sf"/>
</dbReference>
<evidence type="ECO:0000256" key="4">
    <source>
        <dbReference type="ARBA" id="ARBA00023242"/>
    </source>
</evidence>
<evidence type="ECO:0000256" key="2">
    <source>
        <dbReference type="ARBA" id="ARBA00023015"/>
    </source>
</evidence>
<comment type="subcellular location">
    <subcellularLocation>
        <location evidence="1">Nucleus</location>
    </subcellularLocation>
</comment>
<dbReference type="InterPro" id="IPR037525">
    <property type="entry name" value="Velvet_dom"/>
</dbReference>
<dbReference type="PANTHER" id="PTHR33572:SF3">
    <property type="entry name" value="VELVET COMPLEX SUBUNIT B"/>
    <property type="match status" value="1"/>
</dbReference>
<keyword evidence="3" id="KW-0804">Transcription</keyword>
<sequence length="205" mass="23080">MARYTLEVVQHPIHARMCGFGEKDKRSLDPPPIVKLNILDDEGVHITEFPPSQFYVVHADLWSENQQTNCTTVVDPSTLPSFSSQTPRTSVLALSDPIYVRNLVGTTTSSSHILHDTEERGGIYFIFPELSVRTTGTFCLRFSFLDLSKIMGSGEDIVVKPVFSRGFKVYSARTFPGMSETTELSMKFFKQGVRIPTRKIRNQEG</sequence>
<feature type="domain" description="Velvet" evidence="5">
    <location>
        <begin position="1"/>
        <end position="198"/>
    </location>
</feature>
<evidence type="ECO:0000259" key="5">
    <source>
        <dbReference type="PROSITE" id="PS51821"/>
    </source>
</evidence>
<keyword evidence="4" id="KW-0539">Nucleus</keyword>
<dbReference type="Proteomes" id="UP001479436">
    <property type="component" value="Unassembled WGS sequence"/>
</dbReference>
<keyword evidence="2" id="KW-0805">Transcription regulation</keyword>
<evidence type="ECO:0000313" key="7">
    <source>
        <dbReference type="Proteomes" id="UP001479436"/>
    </source>
</evidence>
<evidence type="ECO:0000256" key="3">
    <source>
        <dbReference type="ARBA" id="ARBA00023163"/>
    </source>
</evidence>
<comment type="caution">
    <text evidence="6">The sequence shown here is derived from an EMBL/GenBank/DDBJ whole genome shotgun (WGS) entry which is preliminary data.</text>
</comment>
<dbReference type="Pfam" id="PF11754">
    <property type="entry name" value="Velvet"/>
    <property type="match status" value="1"/>
</dbReference>
<evidence type="ECO:0000256" key="1">
    <source>
        <dbReference type="ARBA" id="ARBA00004123"/>
    </source>
</evidence>
<evidence type="ECO:0000313" key="6">
    <source>
        <dbReference type="EMBL" id="KAK9710315.1"/>
    </source>
</evidence>
<proteinExistence type="predicted"/>
<dbReference type="EMBL" id="JASJQH010007350">
    <property type="protein sequence ID" value="KAK9710315.1"/>
    <property type="molecule type" value="Genomic_DNA"/>
</dbReference>
<dbReference type="Gene3D" id="2.60.40.3960">
    <property type="entry name" value="Velvet domain"/>
    <property type="match status" value="1"/>
</dbReference>
<dbReference type="PROSITE" id="PS51821">
    <property type="entry name" value="VELVET"/>
    <property type="match status" value="1"/>
</dbReference>
<accession>A0ABR2VYW4</accession>
<dbReference type="InterPro" id="IPR021740">
    <property type="entry name" value="Velvet"/>
</dbReference>
<dbReference type="PANTHER" id="PTHR33572">
    <property type="entry name" value="SPORE DEVELOPMENT REGULATOR VOSA"/>
    <property type="match status" value="1"/>
</dbReference>
<protein>
    <recommendedName>
        <fullName evidence="5">Velvet domain-containing protein</fullName>
    </recommendedName>
</protein>